<dbReference type="InterPro" id="IPR050300">
    <property type="entry name" value="GDXG_lipolytic_enzyme"/>
</dbReference>
<protein>
    <submittedName>
        <fullName evidence="3">Acetyl esterase/lipase</fullName>
    </submittedName>
</protein>
<dbReference type="Pfam" id="PF07859">
    <property type="entry name" value="Abhydrolase_3"/>
    <property type="match status" value="1"/>
</dbReference>
<dbReference type="SUPFAM" id="SSF53474">
    <property type="entry name" value="alpha/beta-Hydrolases"/>
    <property type="match status" value="1"/>
</dbReference>
<dbReference type="GO" id="GO:0016787">
    <property type="term" value="F:hydrolase activity"/>
    <property type="evidence" value="ECO:0007669"/>
    <property type="project" value="UniProtKB-KW"/>
</dbReference>
<evidence type="ECO:0000313" key="3">
    <source>
        <dbReference type="EMBL" id="MBB5916047.1"/>
    </source>
</evidence>
<sequence length="311" mass="34956">MTSWQARALIARMWLGRNKKFYADPATMRAALARHQAPERARPPRRVAAAFDIARQTIDGHDVHTLAPEGGPTSPWHVFHMHGGGFVESPEPHHWHFAARMVARLGCTYTMPMYPLAPQYDHRVIVPMVEHAYDRVTAATSPRHRIVFGDSAGGTLALTLARHLRERGQPQPAALALFSPWIDLATDDSLSLALDDRDPELGVTGLKQAGRWYAGRRALDDPEISPAFADLTELAPAIVFIGHRDILLPDARRIKELGDAAGVPVELREYPGMFHNWIMKNIPEARQATDELLHFLQTVERRTENDRPHDR</sequence>
<keyword evidence="4" id="KW-1185">Reference proteome</keyword>
<dbReference type="InterPro" id="IPR013094">
    <property type="entry name" value="AB_hydrolase_3"/>
</dbReference>
<dbReference type="InterPro" id="IPR029058">
    <property type="entry name" value="AB_hydrolase_fold"/>
</dbReference>
<feature type="domain" description="Alpha/beta hydrolase fold-3" evidence="2">
    <location>
        <begin position="78"/>
        <end position="278"/>
    </location>
</feature>
<keyword evidence="1" id="KW-0378">Hydrolase</keyword>
<dbReference type="Proteomes" id="UP000540412">
    <property type="component" value="Unassembled WGS sequence"/>
</dbReference>
<name>A0A7W9PH98_9NOCA</name>
<dbReference type="PANTHER" id="PTHR48081:SF8">
    <property type="entry name" value="ALPHA_BETA HYDROLASE FOLD-3 DOMAIN-CONTAINING PROTEIN-RELATED"/>
    <property type="match status" value="1"/>
</dbReference>
<evidence type="ECO:0000313" key="4">
    <source>
        <dbReference type="Proteomes" id="UP000540412"/>
    </source>
</evidence>
<dbReference type="PANTHER" id="PTHR48081">
    <property type="entry name" value="AB HYDROLASE SUPERFAMILY PROTEIN C4A8.06C"/>
    <property type="match status" value="1"/>
</dbReference>
<reference evidence="3 4" key="1">
    <citation type="submission" date="2020-08" db="EMBL/GenBank/DDBJ databases">
        <title>Sequencing the genomes of 1000 actinobacteria strains.</title>
        <authorList>
            <person name="Klenk H.-P."/>
        </authorList>
    </citation>
    <scope>NUCLEOTIDE SEQUENCE [LARGE SCALE GENOMIC DNA]</scope>
    <source>
        <strain evidence="3 4">DSM 43582</strain>
    </source>
</reference>
<evidence type="ECO:0000259" key="2">
    <source>
        <dbReference type="Pfam" id="PF07859"/>
    </source>
</evidence>
<organism evidence="3 4">
    <name type="scientific">Nocardia transvalensis</name>
    <dbReference type="NCBI Taxonomy" id="37333"/>
    <lineage>
        <taxon>Bacteria</taxon>
        <taxon>Bacillati</taxon>
        <taxon>Actinomycetota</taxon>
        <taxon>Actinomycetes</taxon>
        <taxon>Mycobacteriales</taxon>
        <taxon>Nocardiaceae</taxon>
        <taxon>Nocardia</taxon>
    </lineage>
</organism>
<dbReference type="EMBL" id="JACHIT010000002">
    <property type="protein sequence ID" value="MBB5916047.1"/>
    <property type="molecule type" value="Genomic_DNA"/>
</dbReference>
<dbReference type="Gene3D" id="3.40.50.1820">
    <property type="entry name" value="alpha/beta hydrolase"/>
    <property type="match status" value="1"/>
</dbReference>
<dbReference type="AlphaFoldDB" id="A0A7W9PH98"/>
<accession>A0A7W9PH98</accession>
<dbReference type="RefSeq" id="WP_063709889.1">
    <property type="nucleotide sequence ID" value="NZ_JACHIT010000002.1"/>
</dbReference>
<comment type="caution">
    <text evidence="3">The sequence shown here is derived from an EMBL/GenBank/DDBJ whole genome shotgun (WGS) entry which is preliminary data.</text>
</comment>
<evidence type="ECO:0000256" key="1">
    <source>
        <dbReference type="ARBA" id="ARBA00022801"/>
    </source>
</evidence>
<proteinExistence type="predicted"/>
<gene>
    <name evidence="3" type="ORF">BJY24_004959</name>
</gene>